<evidence type="ECO:0000313" key="1">
    <source>
        <dbReference type="EMBL" id="VEL44431.1"/>
    </source>
</evidence>
<reference evidence="1" key="1">
    <citation type="submission" date="2018-11" db="EMBL/GenBank/DDBJ databases">
        <authorList>
            <consortium name="Pathogen Informatics"/>
        </authorList>
    </citation>
    <scope>NUCLEOTIDE SEQUENCE</scope>
</reference>
<sequence>MKSFLKQSYVENKSFLALKVGTTGYPSLRVMDTSSSSSGRIGPIGLAQTGRWQRGISRNPPQCCPASGRGWGWLKYHSNPSESVM</sequence>
<organism evidence="1 2">
    <name type="scientific">Protopolystoma xenopodis</name>
    <dbReference type="NCBI Taxonomy" id="117903"/>
    <lineage>
        <taxon>Eukaryota</taxon>
        <taxon>Metazoa</taxon>
        <taxon>Spiralia</taxon>
        <taxon>Lophotrochozoa</taxon>
        <taxon>Platyhelminthes</taxon>
        <taxon>Monogenea</taxon>
        <taxon>Polyopisthocotylea</taxon>
        <taxon>Polystomatidea</taxon>
        <taxon>Polystomatidae</taxon>
        <taxon>Protopolystoma</taxon>
    </lineage>
</organism>
<evidence type="ECO:0000313" key="2">
    <source>
        <dbReference type="Proteomes" id="UP000784294"/>
    </source>
</evidence>
<comment type="caution">
    <text evidence="1">The sequence shown here is derived from an EMBL/GenBank/DDBJ whole genome shotgun (WGS) entry which is preliminary data.</text>
</comment>
<name>A0A3S5BGF6_9PLAT</name>
<gene>
    <name evidence="1" type="ORF">PXEA_LOCUS37871</name>
</gene>
<protein>
    <submittedName>
        <fullName evidence="1">Uncharacterized protein</fullName>
    </submittedName>
</protein>
<dbReference type="EMBL" id="CAAALY010298937">
    <property type="protein sequence ID" value="VEL44431.1"/>
    <property type="molecule type" value="Genomic_DNA"/>
</dbReference>
<dbReference type="AlphaFoldDB" id="A0A3S5BGF6"/>
<dbReference type="Proteomes" id="UP000784294">
    <property type="component" value="Unassembled WGS sequence"/>
</dbReference>
<accession>A0A3S5BGF6</accession>
<proteinExistence type="predicted"/>
<keyword evidence="2" id="KW-1185">Reference proteome</keyword>